<evidence type="ECO:0000256" key="10">
    <source>
        <dbReference type="ARBA" id="ARBA00050776"/>
    </source>
</evidence>
<comment type="function">
    <text evidence="12">Catalyzes the removal of elemental sulfur atoms from cysteine to produce alanine.</text>
</comment>
<comment type="caution">
    <text evidence="15">The sequence shown here is derived from an EMBL/GenBank/DDBJ whole genome shotgun (WGS) entry which is preliminary data.</text>
</comment>
<comment type="cofactor">
    <cofactor evidence="1 11">
        <name>pyridoxal 5'-phosphate</name>
        <dbReference type="ChEBI" id="CHEBI:597326"/>
    </cofactor>
</comment>
<evidence type="ECO:0000256" key="8">
    <source>
        <dbReference type="ARBA" id="ARBA00023004"/>
    </source>
</evidence>
<gene>
    <name evidence="15" type="primary">nifS</name>
    <name evidence="15" type="ORF">ENT60_00840</name>
    <name evidence="14" type="ORF">ENU28_03460</name>
</gene>
<dbReference type="Gene3D" id="1.10.260.50">
    <property type="match status" value="1"/>
</dbReference>
<dbReference type="GO" id="GO:0030170">
    <property type="term" value="F:pyridoxal phosphate binding"/>
    <property type="evidence" value="ECO:0007669"/>
    <property type="project" value="InterPro"/>
</dbReference>
<dbReference type="AlphaFoldDB" id="A0A7C4S1F4"/>
<comment type="catalytic activity">
    <reaction evidence="10 12">
        <text>(sulfur carrier)-H + L-cysteine = (sulfur carrier)-SH + L-alanine</text>
        <dbReference type="Rhea" id="RHEA:43892"/>
        <dbReference type="Rhea" id="RHEA-COMP:14737"/>
        <dbReference type="Rhea" id="RHEA-COMP:14739"/>
        <dbReference type="ChEBI" id="CHEBI:29917"/>
        <dbReference type="ChEBI" id="CHEBI:35235"/>
        <dbReference type="ChEBI" id="CHEBI:57972"/>
        <dbReference type="ChEBI" id="CHEBI:64428"/>
        <dbReference type="EC" id="2.8.1.7"/>
    </reaction>
</comment>
<dbReference type="NCBIfam" id="TIGR03402">
    <property type="entry name" value="FeS_nifS"/>
    <property type="match status" value="1"/>
</dbReference>
<accession>A0A7C4S1F4</accession>
<proteinExistence type="inferred from homology"/>
<feature type="domain" description="Aminotransferase class V" evidence="13">
    <location>
        <begin position="4"/>
        <end position="365"/>
    </location>
</feature>
<dbReference type="Pfam" id="PF00266">
    <property type="entry name" value="Aminotran_5"/>
    <property type="match status" value="1"/>
</dbReference>
<keyword evidence="9 12" id="KW-0411">Iron-sulfur</keyword>
<evidence type="ECO:0000256" key="3">
    <source>
        <dbReference type="ARBA" id="ARBA00011738"/>
    </source>
</evidence>
<dbReference type="InterPro" id="IPR015422">
    <property type="entry name" value="PyrdxlP-dep_Trfase_small"/>
</dbReference>
<evidence type="ECO:0000259" key="13">
    <source>
        <dbReference type="Pfam" id="PF00266"/>
    </source>
</evidence>
<evidence type="ECO:0000256" key="4">
    <source>
        <dbReference type="ARBA" id="ARBA00012239"/>
    </source>
</evidence>
<keyword evidence="7 12" id="KW-0663">Pyridoxal phosphate</keyword>
<dbReference type="GO" id="GO:0046872">
    <property type="term" value="F:metal ion binding"/>
    <property type="evidence" value="ECO:0007669"/>
    <property type="project" value="UniProtKB-KW"/>
</dbReference>
<evidence type="ECO:0000256" key="2">
    <source>
        <dbReference type="ARBA" id="ARBA00006490"/>
    </source>
</evidence>
<comment type="similarity">
    <text evidence="2 12">Belongs to the class-V pyridoxal-phosphate-dependent aminotransferase family. NifS/IscS subfamily.</text>
</comment>
<dbReference type="GO" id="GO:0051536">
    <property type="term" value="F:iron-sulfur cluster binding"/>
    <property type="evidence" value="ECO:0007669"/>
    <property type="project" value="UniProtKB-KW"/>
</dbReference>
<evidence type="ECO:0000256" key="7">
    <source>
        <dbReference type="ARBA" id="ARBA00022898"/>
    </source>
</evidence>
<protein>
    <recommendedName>
        <fullName evidence="4 12">Cysteine desulfurase</fullName>
        <ecNumber evidence="4 12">2.8.1.7</ecNumber>
    </recommendedName>
    <alternativeName>
        <fullName evidence="12">Nitrogenase metalloclusters biosynthesis protein NifS</fullName>
    </alternativeName>
</protein>
<keyword evidence="6 12" id="KW-0479">Metal-binding</keyword>
<dbReference type="InterPro" id="IPR016454">
    <property type="entry name" value="Cysteine_dSase"/>
</dbReference>
<dbReference type="PROSITE" id="PS00595">
    <property type="entry name" value="AA_TRANSFER_CLASS_5"/>
    <property type="match status" value="1"/>
</dbReference>
<dbReference type="EC" id="2.8.1.7" evidence="4 12"/>
<dbReference type="InterPro" id="IPR020578">
    <property type="entry name" value="Aminotrans_V_PyrdxlP_BS"/>
</dbReference>
<dbReference type="PANTHER" id="PTHR11601">
    <property type="entry name" value="CYSTEINE DESULFURYLASE FAMILY MEMBER"/>
    <property type="match status" value="1"/>
</dbReference>
<evidence type="ECO:0000256" key="6">
    <source>
        <dbReference type="ARBA" id="ARBA00022723"/>
    </source>
</evidence>
<dbReference type="InterPro" id="IPR015421">
    <property type="entry name" value="PyrdxlP-dep_Trfase_major"/>
</dbReference>
<sequence length="387" mass="43314">MRRVYLDYNSTTPIDKEVKEAIMPFLEEKFGNPSNLHSFGRETREAIENARRKIAEFLNTKSERIFFTSGGTESCNWAIKGIAFANQNKGNHIITSAIEHSSVLNSCLALKDFGFEITFLPVDEYGIVDIDYLKKSIRKNTILVSIMHSNNEVGTIQPIEEISQIVKSYDIYFHTDAVASAGKIKLDVEKLGVDLLTISGHKIHAPKGVGVLYIREGVKITNLIHGGHHEQGKRAGTENLIGIVGMGKACEILMRDMEKDVIKIKELRDYLERKILENIEDVKINGHPEKRLCNTTNISFGYVEGEALLVNLDLEGIAVASGSACASGEPEPSHVLKAMNVPIEYINSPVRFSLGRENTKEEIDYTIEVVIKVVKRLREITAFKKRV</sequence>
<reference evidence="15" key="1">
    <citation type="journal article" date="2020" name="mSystems">
        <title>Genome- and Community-Level Interaction Insights into Carbon Utilization and Element Cycling Functions of Hydrothermarchaeota in Hydrothermal Sediment.</title>
        <authorList>
            <person name="Zhou Z."/>
            <person name="Liu Y."/>
            <person name="Xu W."/>
            <person name="Pan J."/>
            <person name="Luo Z.H."/>
            <person name="Li M."/>
        </authorList>
    </citation>
    <scope>NUCLEOTIDE SEQUENCE [LARGE SCALE GENOMIC DNA]</scope>
    <source>
        <strain evidence="15">SpSt-594</strain>
        <strain evidence="14">SpSt-655</strain>
    </source>
</reference>
<dbReference type="EMBL" id="DSZH01000041">
    <property type="protein sequence ID" value="HGU47097.1"/>
    <property type="molecule type" value="Genomic_DNA"/>
</dbReference>
<dbReference type="FunFam" id="3.40.640.10:FF:000084">
    <property type="entry name" value="IscS-like cysteine desulfurase"/>
    <property type="match status" value="1"/>
</dbReference>
<keyword evidence="8 12" id="KW-0408">Iron</keyword>
<dbReference type="GO" id="GO:0006520">
    <property type="term" value="P:amino acid metabolic process"/>
    <property type="evidence" value="ECO:0007669"/>
    <property type="project" value="InterPro"/>
</dbReference>
<dbReference type="GO" id="GO:0031071">
    <property type="term" value="F:cysteine desulfurase activity"/>
    <property type="evidence" value="ECO:0007669"/>
    <property type="project" value="UniProtKB-EC"/>
</dbReference>
<evidence type="ECO:0000256" key="9">
    <source>
        <dbReference type="ARBA" id="ARBA00023014"/>
    </source>
</evidence>
<keyword evidence="5 12" id="KW-0808">Transferase</keyword>
<evidence type="ECO:0000313" key="14">
    <source>
        <dbReference type="EMBL" id="HGQ55507.1"/>
    </source>
</evidence>
<dbReference type="InterPro" id="IPR015424">
    <property type="entry name" value="PyrdxlP-dep_Trfase"/>
</dbReference>
<dbReference type="Gene3D" id="3.90.1150.10">
    <property type="entry name" value="Aspartate Aminotransferase, domain 1"/>
    <property type="match status" value="1"/>
</dbReference>
<organism evidence="15">
    <name type="scientific">candidate division WOR-3 bacterium</name>
    <dbReference type="NCBI Taxonomy" id="2052148"/>
    <lineage>
        <taxon>Bacteria</taxon>
        <taxon>Bacteria division WOR-3</taxon>
    </lineage>
</organism>
<evidence type="ECO:0000256" key="1">
    <source>
        <dbReference type="ARBA" id="ARBA00001933"/>
    </source>
</evidence>
<evidence type="ECO:0000313" key="15">
    <source>
        <dbReference type="EMBL" id="HGU47097.1"/>
    </source>
</evidence>
<dbReference type="Gene3D" id="3.40.640.10">
    <property type="entry name" value="Type I PLP-dependent aspartate aminotransferase-like (Major domain)"/>
    <property type="match status" value="1"/>
</dbReference>
<dbReference type="NCBIfam" id="NF002806">
    <property type="entry name" value="PRK02948.1"/>
    <property type="match status" value="1"/>
</dbReference>
<name>A0A7C4S1F4_UNCW3</name>
<dbReference type="PIRSF" id="PIRSF005572">
    <property type="entry name" value="NifS"/>
    <property type="match status" value="1"/>
</dbReference>
<dbReference type="SUPFAM" id="SSF53383">
    <property type="entry name" value="PLP-dependent transferases"/>
    <property type="match status" value="1"/>
</dbReference>
<dbReference type="InterPro" id="IPR017772">
    <property type="entry name" value="Cys_deSase_NifS_bac/arc"/>
</dbReference>
<evidence type="ECO:0000256" key="5">
    <source>
        <dbReference type="ARBA" id="ARBA00022679"/>
    </source>
</evidence>
<evidence type="ECO:0000256" key="12">
    <source>
        <dbReference type="RuleBase" id="RU364075"/>
    </source>
</evidence>
<dbReference type="PANTHER" id="PTHR11601:SF34">
    <property type="entry name" value="CYSTEINE DESULFURASE"/>
    <property type="match status" value="1"/>
</dbReference>
<comment type="subunit">
    <text evidence="3">Homodimer.</text>
</comment>
<dbReference type="InterPro" id="IPR000192">
    <property type="entry name" value="Aminotrans_V_dom"/>
</dbReference>
<evidence type="ECO:0000256" key="11">
    <source>
        <dbReference type="RuleBase" id="RU004504"/>
    </source>
</evidence>
<dbReference type="EMBL" id="DTBX01000122">
    <property type="protein sequence ID" value="HGQ55507.1"/>
    <property type="molecule type" value="Genomic_DNA"/>
</dbReference>